<keyword evidence="8" id="KW-1185">Reference proteome</keyword>
<dbReference type="InterPro" id="IPR013154">
    <property type="entry name" value="ADH-like_N"/>
</dbReference>
<dbReference type="EMBL" id="BAABGM010000003">
    <property type="protein sequence ID" value="GAA4399361.1"/>
    <property type="molecule type" value="Genomic_DNA"/>
</dbReference>
<dbReference type="Proteomes" id="UP001500945">
    <property type="component" value="Unassembled WGS sequence"/>
</dbReference>
<accession>A0ABP8K1M8</accession>
<dbReference type="InterPro" id="IPR020843">
    <property type="entry name" value="ER"/>
</dbReference>
<dbReference type="InterPro" id="IPR011032">
    <property type="entry name" value="GroES-like_sf"/>
</dbReference>
<name>A0ABP8K1M8_9MICO</name>
<proteinExistence type="inferred from homology"/>
<evidence type="ECO:0000259" key="6">
    <source>
        <dbReference type="SMART" id="SM00829"/>
    </source>
</evidence>
<dbReference type="Pfam" id="PF00107">
    <property type="entry name" value="ADH_zinc_N"/>
    <property type="match status" value="1"/>
</dbReference>
<reference evidence="8" key="1">
    <citation type="journal article" date="2019" name="Int. J. Syst. Evol. Microbiol.">
        <title>The Global Catalogue of Microorganisms (GCM) 10K type strain sequencing project: providing services to taxonomists for standard genome sequencing and annotation.</title>
        <authorList>
            <consortium name="The Broad Institute Genomics Platform"/>
            <consortium name="The Broad Institute Genome Sequencing Center for Infectious Disease"/>
            <person name="Wu L."/>
            <person name="Ma J."/>
        </authorList>
    </citation>
    <scope>NUCLEOTIDE SEQUENCE [LARGE SCALE GENOMIC DNA]</scope>
    <source>
        <strain evidence="8">JCM 17809</strain>
    </source>
</reference>
<dbReference type="InterPro" id="IPR002328">
    <property type="entry name" value="ADH_Zn_CS"/>
</dbReference>
<sequence>MRALTYAAFGATPVVASVPDPTAPPGGAVVRVVASGLCRSDWHGWMGHDGDITTFPHVPGHEFAGVVEAVGEGVDAAWRGRPVTAPFVMACGTCQVCRKGAGQVCPHQRQPGFTDPGSFAELVVVQAARTNLVALPDGLDPRLAAGLGCRVATAYRAVVARAAVAPGESIVVIGAGGVGLAAVAVARSRGARVCAVDISAQSLDRALFHGADEVVDASIGPDRVVAAVTHWSAGGTDVSIDALGSPEACRTGILALARRGRHVQVGLLPPAAGRADVPMERVIGWELDVLGSHGMAAADYPALLGDVVSGRLALDDLLAPGEPLGLEETGAALVAMGSTPSRGILLVDPSR</sequence>
<dbReference type="Pfam" id="PF08240">
    <property type="entry name" value="ADH_N"/>
    <property type="match status" value="1"/>
</dbReference>
<feature type="domain" description="Enoyl reductase (ER)" evidence="6">
    <location>
        <begin position="10"/>
        <end position="347"/>
    </location>
</feature>
<comment type="similarity">
    <text evidence="5">Belongs to the zinc-containing alcohol dehydrogenase family.</text>
</comment>
<evidence type="ECO:0000313" key="8">
    <source>
        <dbReference type="Proteomes" id="UP001500945"/>
    </source>
</evidence>
<dbReference type="PANTHER" id="PTHR43401:SF5">
    <property type="entry name" value="ALCOHOL DEHYDROGENASE-RELATED"/>
    <property type="match status" value="1"/>
</dbReference>
<organism evidence="7 8">
    <name type="scientific">Fodinibacter luteus</name>
    <dbReference type="NCBI Taxonomy" id="552064"/>
    <lineage>
        <taxon>Bacteria</taxon>
        <taxon>Bacillati</taxon>
        <taxon>Actinomycetota</taxon>
        <taxon>Actinomycetes</taxon>
        <taxon>Micrococcales</taxon>
        <taxon>Intrasporangiaceae</taxon>
        <taxon>Fodinibacter (ex Wang et al. 2009)</taxon>
    </lineage>
</organism>
<comment type="caution">
    <text evidence="7">The sequence shown here is derived from an EMBL/GenBank/DDBJ whole genome shotgun (WGS) entry which is preliminary data.</text>
</comment>
<evidence type="ECO:0000313" key="7">
    <source>
        <dbReference type="EMBL" id="GAA4399361.1"/>
    </source>
</evidence>
<dbReference type="Gene3D" id="3.90.180.10">
    <property type="entry name" value="Medium-chain alcohol dehydrogenases, catalytic domain"/>
    <property type="match status" value="1"/>
</dbReference>
<gene>
    <name evidence="7" type="ORF">GCM10023168_06550</name>
</gene>
<dbReference type="InterPro" id="IPR036291">
    <property type="entry name" value="NAD(P)-bd_dom_sf"/>
</dbReference>
<evidence type="ECO:0000256" key="3">
    <source>
        <dbReference type="ARBA" id="ARBA00022833"/>
    </source>
</evidence>
<evidence type="ECO:0000256" key="4">
    <source>
        <dbReference type="ARBA" id="ARBA00023002"/>
    </source>
</evidence>
<keyword evidence="4" id="KW-0560">Oxidoreductase</keyword>
<dbReference type="InterPro" id="IPR013149">
    <property type="entry name" value="ADH-like_C"/>
</dbReference>
<keyword evidence="3 5" id="KW-0862">Zinc</keyword>
<comment type="cofactor">
    <cofactor evidence="1 5">
        <name>Zn(2+)</name>
        <dbReference type="ChEBI" id="CHEBI:29105"/>
    </cofactor>
</comment>
<evidence type="ECO:0000256" key="2">
    <source>
        <dbReference type="ARBA" id="ARBA00022723"/>
    </source>
</evidence>
<protein>
    <submittedName>
        <fullName evidence="7">Alcohol dehydrogenase catalytic domain-containing protein</fullName>
    </submittedName>
</protein>
<evidence type="ECO:0000256" key="1">
    <source>
        <dbReference type="ARBA" id="ARBA00001947"/>
    </source>
</evidence>
<dbReference type="InterPro" id="IPR050129">
    <property type="entry name" value="Zn_alcohol_dh"/>
</dbReference>
<keyword evidence="2 5" id="KW-0479">Metal-binding</keyword>
<dbReference type="SUPFAM" id="SSF50129">
    <property type="entry name" value="GroES-like"/>
    <property type="match status" value="1"/>
</dbReference>
<evidence type="ECO:0000256" key="5">
    <source>
        <dbReference type="RuleBase" id="RU361277"/>
    </source>
</evidence>
<dbReference type="SMART" id="SM00829">
    <property type="entry name" value="PKS_ER"/>
    <property type="match status" value="1"/>
</dbReference>
<dbReference type="PROSITE" id="PS00059">
    <property type="entry name" value="ADH_ZINC"/>
    <property type="match status" value="1"/>
</dbReference>
<dbReference type="PANTHER" id="PTHR43401">
    <property type="entry name" value="L-THREONINE 3-DEHYDROGENASE"/>
    <property type="match status" value="1"/>
</dbReference>
<dbReference type="RefSeq" id="WP_345202211.1">
    <property type="nucleotide sequence ID" value="NZ_BAABGM010000003.1"/>
</dbReference>
<dbReference type="SUPFAM" id="SSF51735">
    <property type="entry name" value="NAD(P)-binding Rossmann-fold domains"/>
    <property type="match status" value="1"/>
</dbReference>
<dbReference type="PRINTS" id="PR00411">
    <property type="entry name" value="PNDRDTASEI"/>
</dbReference>